<dbReference type="EMBL" id="BDDD01003589">
    <property type="protein sequence ID" value="GAV85492.1"/>
    <property type="molecule type" value="Genomic_DNA"/>
</dbReference>
<evidence type="ECO:0000259" key="1">
    <source>
        <dbReference type="Pfam" id="PF13966"/>
    </source>
</evidence>
<dbReference type="Pfam" id="PF13966">
    <property type="entry name" value="zf-RVT"/>
    <property type="match status" value="1"/>
</dbReference>
<feature type="domain" description="Reverse transcriptase zinc-binding" evidence="1">
    <location>
        <begin position="1"/>
        <end position="75"/>
    </location>
</feature>
<comment type="caution">
    <text evidence="2">The sequence shown here is derived from an EMBL/GenBank/DDBJ whole genome shotgun (WGS) entry which is preliminary data.</text>
</comment>
<keyword evidence="3" id="KW-1185">Reference proteome</keyword>
<protein>
    <submittedName>
        <fullName evidence="2">Zf-RVT domain-containing protein</fullName>
    </submittedName>
</protein>
<feature type="non-terminal residue" evidence="2">
    <location>
        <position position="1"/>
    </location>
</feature>
<sequence length="136" mass="16532">FTIREAWNAITPQSRAVEWWKVAWFPRCIPKHSFYIWLTFWEAHRTLNNLVWCSFGRGQGESIDHLFFSCPFTARVRNHFLELCGFRRRPCGWQEESSWCIQRLKGNAFKSWLTKLTLAAVIYHYWQERKNRLFNN</sequence>
<accession>A0A1Q3CZ71</accession>
<dbReference type="InterPro" id="IPR026960">
    <property type="entry name" value="RVT-Znf"/>
</dbReference>
<dbReference type="AlphaFoldDB" id="A0A1Q3CZ71"/>
<dbReference type="InParanoid" id="A0A1Q3CZ71"/>
<name>A0A1Q3CZ71_CEPFO</name>
<feature type="non-terminal residue" evidence="2">
    <location>
        <position position="136"/>
    </location>
</feature>
<evidence type="ECO:0000313" key="2">
    <source>
        <dbReference type="EMBL" id="GAV85492.1"/>
    </source>
</evidence>
<organism evidence="2 3">
    <name type="scientific">Cephalotus follicularis</name>
    <name type="common">Albany pitcher plant</name>
    <dbReference type="NCBI Taxonomy" id="3775"/>
    <lineage>
        <taxon>Eukaryota</taxon>
        <taxon>Viridiplantae</taxon>
        <taxon>Streptophyta</taxon>
        <taxon>Embryophyta</taxon>
        <taxon>Tracheophyta</taxon>
        <taxon>Spermatophyta</taxon>
        <taxon>Magnoliopsida</taxon>
        <taxon>eudicotyledons</taxon>
        <taxon>Gunneridae</taxon>
        <taxon>Pentapetalae</taxon>
        <taxon>rosids</taxon>
        <taxon>fabids</taxon>
        <taxon>Oxalidales</taxon>
        <taxon>Cephalotaceae</taxon>
        <taxon>Cephalotus</taxon>
    </lineage>
</organism>
<proteinExistence type="predicted"/>
<reference evidence="3" key="1">
    <citation type="submission" date="2016-04" db="EMBL/GenBank/DDBJ databases">
        <title>Cephalotus genome sequencing.</title>
        <authorList>
            <person name="Fukushima K."/>
            <person name="Hasebe M."/>
            <person name="Fang X."/>
        </authorList>
    </citation>
    <scope>NUCLEOTIDE SEQUENCE [LARGE SCALE GENOMIC DNA]</scope>
    <source>
        <strain evidence="3">cv. St1</strain>
    </source>
</reference>
<evidence type="ECO:0000313" key="3">
    <source>
        <dbReference type="Proteomes" id="UP000187406"/>
    </source>
</evidence>
<dbReference type="Proteomes" id="UP000187406">
    <property type="component" value="Unassembled WGS sequence"/>
</dbReference>
<gene>
    <name evidence="2" type="ORF">CFOL_v3_28928</name>
</gene>
<dbReference type="OrthoDB" id="1937542at2759"/>